<dbReference type="GO" id="GO:0016787">
    <property type="term" value="F:hydrolase activity"/>
    <property type="evidence" value="ECO:0007669"/>
    <property type="project" value="UniProtKB-KW"/>
</dbReference>
<reference evidence="2 3" key="1">
    <citation type="submission" date="2024-07" db="EMBL/GenBank/DDBJ databases">
        <title>Draft Genome Sequence of Ferrimicrobium acidiphilum Strain YE2023, Isolated from a Pulp of Bioleach Reactor.</title>
        <authorList>
            <person name="Elkina Y.A."/>
            <person name="Bulaeva A.G."/>
            <person name="Beletsky A.V."/>
            <person name="Mardanov A.V."/>
        </authorList>
    </citation>
    <scope>NUCLEOTIDE SEQUENCE [LARGE SCALE GENOMIC DNA]</scope>
    <source>
        <strain evidence="2 3">YE2023</strain>
    </source>
</reference>
<evidence type="ECO:0000313" key="2">
    <source>
        <dbReference type="EMBL" id="MEX6430216.1"/>
    </source>
</evidence>
<accession>A0ABV3Y3U3</accession>
<protein>
    <submittedName>
        <fullName evidence="2">Alpha/beta fold hydrolase</fullName>
    </submittedName>
</protein>
<evidence type="ECO:0000313" key="3">
    <source>
        <dbReference type="Proteomes" id="UP001560267"/>
    </source>
</evidence>
<dbReference type="PANTHER" id="PTHR43689">
    <property type="entry name" value="HYDROLASE"/>
    <property type="match status" value="1"/>
</dbReference>
<keyword evidence="2" id="KW-0378">Hydrolase</keyword>
<dbReference type="Proteomes" id="UP001560267">
    <property type="component" value="Unassembled WGS sequence"/>
</dbReference>
<organism evidence="2 3">
    <name type="scientific">Ferrimicrobium acidiphilum</name>
    <dbReference type="NCBI Taxonomy" id="121039"/>
    <lineage>
        <taxon>Bacteria</taxon>
        <taxon>Bacillati</taxon>
        <taxon>Actinomycetota</taxon>
        <taxon>Acidimicrobiia</taxon>
        <taxon>Acidimicrobiales</taxon>
        <taxon>Acidimicrobiaceae</taxon>
        <taxon>Ferrimicrobium</taxon>
    </lineage>
</organism>
<dbReference type="RefSeq" id="WP_298387440.1">
    <property type="nucleotide sequence ID" value="NZ_JBFSHR010000041.1"/>
</dbReference>
<dbReference type="SUPFAM" id="SSF53474">
    <property type="entry name" value="alpha/beta-Hydrolases"/>
    <property type="match status" value="1"/>
</dbReference>
<sequence>MQEVLPVVFVHGLFGSFRDADMFRLLEPARASAPDLDGYGTRADRPVSFAGQIAALRNHIVTNHPGQRVHLVGHSIGAIYAFTVADQFPDFVASVVDGRR</sequence>
<dbReference type="InterPro" id="IPR029058">
    <property type="entry name" value="AB_hydrolase_fold"/>
</dbReference>
<gene>
    <name evidence="2" type="ORF">AB6A68_10285</name>
</gene>
<comment type="caution">
    <text evidence="2">The sequence shown here is derived from an EMBL/GenBank/DDBJ whole genome shotgun (WGS) entry which is preliminary data.</text>
</comment>
<dbReference type="Pfam" id="PF12697">
    <property type="entry name" value="Abhydrolase_6"/>
    <property type="match status" value="1"/>
</dbReference>
<dbReference type="InterPro" id="IPR000073">
    <property type="entry name" value="AB_hydrolase_1"/>
</dbReference>
<proteinExistence type="predicted"/>
<evidence type="ECO:0000259" key="1">
    <source>
        <dbReference type="Pfam" id="PF12697"/>
    </source>
</evidence>
<name>A0ABV3Y3U3_9ACTN</name>
<dbReference type="PANTHER" id="PTHR43689:SF8">
    <property type="entry name" value="ALPHA_BETA-HYDROLASES SUPERFAMILY PROTEIN"/>
    <property type="match status" value="1"/>
</dbReference>
<dbReference type="EMBL" id="JBFSHR010000041">
    <property type="protein sequence ID" value="MEX6430216.1"/>
    <property type="molecule type" value="Genomic_DNA"/>
</dbReference>
<feature type="domain" description="AB hydrolase-1" evidence="1">
    <location>
        <begin position="7"/>
        <end position="93"/>
    </location>
</feature>
<dbReference type="Gene3D" id="3.40.50.1820">
    <property type="entry name" value="alpha/beta hydrolase"/>
    <property type="match status" value="1"/>
</dbReference>
<keyword evidence="3" id="KW-1185">Reference proteome</keyword>